<sequence length="410" mass="43423">MASRLQQGRGGRLQHRLFLHGCQGRKIVTSQVYIAGAAMTPFGRHNALSMQDLAQAAVLNALKDAGVRKDEVQAIYAANVYGGMVLGQVLIRDMGITGPALYNVENACASGATAVHLACQALRLGLYETVVVFGVEQLTQLGGGTIPLQRNDYKTELYASHGMTLPTVYAMRGTRYLHERGETAELLARVAVKNRAHGARNPLAQQRSEVTLEEVLNSRPVAEPLTLLQCCPSAVDGAAAVVLTTRRPTQHSAAVHILASAVQSGYQELGCDDILDAEITARTARLAYEQSGVDPKDVNLVELHDAFTIAELLYYEALQLTKSGEGGELLRSGATALGGRVPVNPSGGLLAKGHPLGATGVAQMVEVVWQLQNRADGRQIENAKIGLTQCTGGGIAGVDHAASSVHILGV</sequence>
<feature type="domain" description="Thiolase C-terminal" evidence="8">
    <location>
        <begin position="273"/>
        <end position="395"/>
    </location>
</feature>
<evidence type="ECO:0000256" key="1">
    <source>
        <dbReference type="ARBA" id="ARBA00012352"/>
    </source>
</evidence>
<evidence type="ECO:0000259" key="8">
    <source>
        <dbReference type="Pfam" id="PF22691"/>
    </source>
</evidence>
<organism evidence="9 10">
    <name type="scientific">Sinorhizobium terangae</name>
    <dbReference type="NCBI Taxonomy" id="110322"/>
    <lineage>
        <taxon>Bacteria</taxon>
        <taxon>Pseudomonadati</taxon>
        <taxon>Pseudomonadota</taxon>
        <taxon>Alphaproteobacteria</taxon>
        <taxon>Hyphomicrobiales</taxon>
        <taxon>Rhizobiaceae</taxon>
        <taxon>Sinorhizobium/Ensifer group</taxon>
        <taxon>Sinorhizobium</taxon>
    </lineage>
</organism>
<evidence type="ECO:0000313" key="10">
    <source>
        <dbReference type="Proteomes" id="UP000439983"/>
    </source>
</evidence>
<dbReference type="AlphaFoldDB" id="A0A6N7LGJ6"/>
<gene>
    <name evidence="9" type="ORF">GHK62_17070</name>
</gene>
<keyword evidence="10" id="KW-1185">Reference proteome</keyword>
<dbReference type="EC" id="2.3.1.176" evidence="1"/>
<dbReference type="OrthoDB" id="9790314at2"/>
<protein>
    <recommendedName>
        <fullName evidence="1">propanoyl-CoA C-acyltransferase</fullName>
        <ecNumber evidence="1">2.3.1.176</ecNumber>
    </recommendedName>
    <alternativeName>
        <fullName evidence="6">Propanoyl-CoA C-acyltransferase</fullName>
    </alternativeName>
</protein>
<dbReference type="SUPFAM" id="SSF53901">
    <property type="entry name" value="Thiolase-like"/>
    <property type="match status" value="2"/>
</dbReference>
<name>A0A6N7LGJ6_SINTE</name>
<accession>A0A6N7LGJ6</accession>
<proteinExistence type="predicted"/>
<dbReference type="CDD" id="cd00829">
    <property type="entry name" value="SCP-x_thiolase"/>
    <property type="match status" value="1"/>
</dbReference>
<feature type="domain" description="Thiolase N-terminal" evidence="7">
    <location>
        <begin position="32"/>
        <end position="245"/>
    </location>
</feature>
<keyword evidence="2" id="KW-0813">Transport</keyword>
<dbReference type="GO" id="GO:0003988">
    <property type="term" value="F:acetyl-CoA C-acyltransferase activity"/>
    <property type="evidence" value="ECO:0007669"/>
    <property type="project" value="UniProtKB-ARBA"/>
</dbReference>
<dbReference type="InterPro" id="IPR020616">
    <property type="entry name" value="Thiolase_N"/>
</dbReference>
<evidence type="ECO:0000256" key="3">
    <source>
        <dbReference type="ARBA" id="ARBA00022679"/>
    </source>
</evidence>
<dbReference type="GO" id="GO:0006869">
    <property type="term" value="P:lipid transport"/>
    <property type="evidence" value="ECO:0007669"/>
    <property type="project" value="UniProtKB-KW"/>
</dbReference>
<keyword evidence="5" id="KW-0446">Lipid-binding</keyword>
<dbReference type="PIRSF" id="PIRSF000429">
    <property type="entry name" value="Ac-CoA_Ac_transf"/>
    <property type="match status" value="1"/>
</dbReference>
<dbReference type="Pfam" id="PF00108">
    <property type="entry name" value="Thiolase_N"/>
    <property type="match status" value="1"/>
</dbReference>
<keyword evidence="4" id="KW-0445">Lipid transport</keyword>
<dbReference type="Pfam" id="PF22691">
    <property type="entry name" value="Thiolase_C_1"/>
    <property type="match status" value="1"/>
</dbReference>
<dbReference type="Gene3D" id="3.40.47.10">
    <property type="match status" value="1"/>
</dbReference>
<evidence type="ECO:0000256" key="4">
    <source>
        <dbReference type="ARBA" id="ARBA00023055"/>
    </source>
</evidence>
<dbReference type="InterPro" id="IPR055140">
    <property type="entry name" value="Thiolase_C_2"/>
</dbReference>
<keyword evidence="3" id="KW-0808">Transferase</keyword>
<comment type="caution">
    <text evidence="9">The sequence shown here is derived from an EMBL/GenBank/DDBJ whole genome shotgun (WGS) entry which is preliminary data.</text>
</comment>
<dbReference type="InterPro" id="IPR002155">
    <property type="entry name" value="Thiolase"/>
</dbReference>
<evidence type="ECO:0000256" key="5">
    <source>
        <dbReference type="ARBA" id="ARBA00023121"/>
    </source>
</evidence>
<evidence type="ECO:0000256" key="6">
    <source>
        <dbReference type="ARBA" id="ARBA00032316"/>
    </source>
</evidence>
<reference evidence="9 10" key="1">
    <citation type="journal article" date="2013" name="Genome Biol.">
        <title>Comparative genomics of the core and accessory genomes of 48 Sinorhizobium strains comprising five genospecies.</title>
        <authorList>
            <person name="Sugawara M."/>
            <person name="Epstein B."/>
            <person name="Badgley B.D."/>
            <person name="Unno T."/>
            <person name="Xu L."/>
            <person name="Reese J."/>
            <person name="Gyaneshwar P."/>
            <person name="Denny R."/>
            <person name="Mudge J."/>
            <person name="Bharti A.K."/>
            <person name="Farmer A.D."/>
            <person name="May G.D."/>
            <person name="Woodward J.E."/>
            <person name="Medigue C."/>
            <person name="Vallenet D."/>
            <person name="Lajus A."/>
            <person name="Rouy Z."/>
            <person name="Martinez-Vaz B."/>
            <person name="Tiffin P."/>
            <person name="Young N.D."/>
            <person name="Sadowsky M.J."/>
        </authorList>
    </citation>
    <scope>NUCLEOTIDE SEQUENCE [LARGE SCALE GENOMIC DNA]</scope>
    <source>
        <strain evidence="9 10">USDA4894</strain>
    </source>
</reference>
<evidence type="ECO:0000256" key="2">
    <source>
        <dbReference type="ARBA" id="ARBA00022448"/>
    </source>
</evidence>
<evidence type="ECO:0000259" key="7">
    <source>
        <dbReference type="Pfam" id="PF00108"/>
    </source>
</evidence>
<dbReference type="EMBL" id="WITC01000061">
    <property type="protein sequence ID" value="MQX16420.1"/>
    <property type="molecule type" value="Genomic_DNA"/>
</dbReference>
<evidence type="ECO:0000313" key="9">
    <source>
        <dbReference type="EMBL" id="MQX16420.1"/>
    </source>
</evidence>
<dbReference type="PROSITE" id="PS00737">
    <property type="entry name" value="THIOLASE_2"/>
    <property type="match status" value="1"/>
</dbReference>
<dbReference type="PANTHER" id="PTHR42870:SF1">
    <property type="entry name" value="NON-SPECIFIC LIPID-TRANSFER PROTEIN-LIKE 2"/>
    <property type="match status" value="1"/>
</dbReference>
<dbReference type="PANTHER" id="PTHR42870">
    <property type="entry name" value="ACETYL-COA C-ACETYLTRANSFERASE"/>
    <property type="match status" value="1"/>
</dbReference>
<dbReference type="InterPro" id="IPR020613">
    <property type="entry name" value="Thiolase_CS"/>
</dbReference>
<dbReference type="Proteomes" id="UP000439983">
    <property type="component" value="Unassembled WGS sequence"/>
</dbReference>
<dbReference type="GO" id="GO:0008289">
    <property type="term" value="F:lipid binding"/>
    <property type="evidence" value="ECO:0007669"/>
    <property type="project" value="UniProtKB-KW"/>
</dbReference>
<dbReference type="InterPro" id="IPR016039">
    <property type="entry name" value="Thiolase-like"/>
</dbReference>